<sequence>MLPRPYYTEQDIRKRQIDTLKVFNDHVVEVHENSEYSVEFIANGKNMSLSVILTPEFPNEQPNIYIHPPVLHPWVSENSNQVTSAPGLVNFTLHSDLGRLVQAIIREFQRYLPTSSDEGTSNDASPQKNYSTHSLMFPELVDEFVAQFAEKRALGQARRAREERLAHQLAQLDKATT</sequence>
<organism evidence="1 2">
    <name type="scientific">Operophtera brumata</name>
    <name type="common">Winter moth</name>
    <name type="synonym">Phalaena brumata</name>
    <dbReference type="NCBI Taxonomy" id="104452"/>
    <lineage>
        <taxon>Eukaryota</taxon>
        <taxon>Metazoa</taxon>
        <taxon>Ecdysozoa</taxon>
        <taxon>Arthropoda</taxon>
        <taxon>Hexapoda</taxon>
        <taxon>Insecta</taxon>
        <taxon>Pterygota</taxon>
        <taxon>Neoptera</taxon>
        <taxon>Endopterygota</taxon>
        <taxon>Lepidoptera</taxon>
        <taxon>Glossata</taxon>
        <taxon>Ditrysia</taxon>
        <taxon>Geometroidea</taxon>
        <taxon>Geometridae</taxon>
        <taxon>Larentiinae</taxon>
        <taxon>Operophtera</taxon>
    </lineage>
</organism>
<name>A0A0L7LA33_OPEBR</name>
<keyword evidence="2" id="KW-1185">Reference proteome</keyword>
<reference evidence="1 2" key="1">
    <citation type="journal article" date="2015" name="Genome Biol. Evol.">
        <title>The genome of winter moth (Operophtera brumata) provides a genomic perspective on sexual dimorphism and phenology.</title>
        <authorList>
            <person name="Derks M.F."/>
            <person name="Smit S."/>
            <person name="Salis L."/>
            <person name="Schijlen E."/>
            <person name="Bossers A."/>
            <person name="Mateman C."/>
            <person name="Pijl A.S."/>
            <person name="de Ridder D."/>
            <person name="Groenen M.A."/>
            <person name="Visser M.E."/>
            <person name="Megens H.J."/>
        </authorList>
    </citation>
    <scope>NUCLEOTIDE SEQUENCE [LARGE SCALE GENOMIC DNA]</scope>
    <source>
        <strain evidence="1">WM2013NL</strain>
        <tissue evidence="1">Head and thorax</tissue>
    </source>
</reference>
<proteinExistence type="predicted"/>
<dbReference type="SUPFAM" id="SSF54495">
    <property type="entry name" value="UBC-like"/>
    <property type="match status" value="1"/>
</dbReference>
<evidence type="ECO:0000313" key="2">
    <source>
        <dbReference type="Proteomes" id="UP000037510"/>
    </source>
</evidence>
<protein>
    <submittedName>
        <fullName evidence="1">Putative Parcxpwfx02</fullName>
    </submittedName>
</protein>
<gene>
    <name evidence="1" type="ORF">OBRU01_12566</name>
</gene>
<dbReference type="InterPro" id="IPR016135">
    <property type="entry name" value="UBQ-conjugating_enzyme/RWD"/>
</dbReference>
<dbReference type="AlphaFoldDB" id="A0A0L7LA33"/>
<comment type="caution">
    <text evidence="1">The sequence shown here is derived from an EMBL/GenBank/DDBJ whole genome shotgun (WGS) entry which is preliminary data.</text>
</comment>
<accession>A0A0L7LA33</accession>
<dbReference type="EMBL" id="JTDY01002045">
    <property type="protein sequence ID" value="KOB72245.1"/>
    <property type="molecule type" value="Genomic_DNA"/>
</dbReference>
<dbReference type="STRING" id="104452.A0A0L7LA33"/>
<dbReference type="Proteomes" id="UP000037510">
    <property type="component" value="Unassembled WGS sequence"/>
</dbReference>
<evidence type="ECO:0000313" key="1">
    <source>
        <dbReference type="EMBL" id="KOB72245.1"/>
    </source>
</evidence>